<keyword evidence="5" id="KW-1185">Reference proteome</keyword>
<organism evidence="4 5">
    <name type="scientific">Cajanus cajan</name>
    <name type="common">Pigeon pea</name>
    <name type="synonym">Cajanus indicus</name>
    <dbReference type="NCBI Taxonomy" id="3821"/>
    <lineage>
        <taxon>Eukaryota</taxon>
        <taxon>Viridiplantae</taxon>
        <taxon>Streptophyta</taxon>
        <taxon>Embryophyta</taxon>
        <taxon>Tracheophyta</taxon>
        <taxon>Spermatophyta</taxon>
        <taxon>Magnoliopsida</taxon>
        <taxon>eudicotyledons</taxon>
        <taxon>Gunneridae</taxon>
        <taxon>Pentapetalae</taxon>
        <taxon>rosids</taxon>
        <taxon>fabids</taxon>
        <taxon>Fabales</taxon>
        <taxon>Fabaceae</taxon>
        <taxon>Papilionoideae</taxon>
        <taxon>50 kb inversion clade</taxon>
        <taxon>NPAAA clade</taxon>
        <taxon>indigoferoid/millettioid clade</taxon>
        <taxon>Phaseoleae</taxon>
        <taxon>Cajanus</taxon>
    </lineage>
</organism>
<evidence type="ECO:0000313" key="5">
    <source>
        <dbReference type="Proteomes" id="UP000075243"/>
    </source>
</evidence>
<evidence type="ECO:0000313" key="4">
    <source>
        <dbReference type="EMBL" id="KYP41693.1"/>
    </source>
</evidence>
<dbReference type="EMBL" id="KQ483757">
    <property type="protein sequence ID" value="KYP41691.1"/>
    <property type="molecule type" value="Genomic_DNA"/>
</dbReference>
<reference evidence="4 5" key="1">
    <citation type="journal article" date="2012" name="Nat. Biotechnol.">
        <title>Draft genome sequence of pigeonpea (Cajanus cajan), an orphan legume crop of resource-poor farmers.</title>
        <authorList>
            <person name="Varshney R.K."/>
            <person name="Chen W."/>
            <person name="Li Y."/>
            <person name="Bharti A.K."/>
            <person name="Saxena R.K."/>
            <person name="Schlueter J.A."/>
            <person name="Donoghue M.T."/>
            <person name="Azam S."/>
            <person name="Fan G."/>
            <person name="Whaley A.M."/>
            <person name="Farmer A.D."/>
            <person name="Sheridan J."/>
            <person name="Iwata A."/>
            <person name="Tuteja R."/>
            <person name="Penmetsa R.V."/>
            <person name="Wu W."/>
            <person name="Upadhyaya H.D."/>
            <person name="Yang S.P."/>
            <person name="Shah T."/>
            <person name="Saxena K.B."/>
            <person name="Michael T."/>
            <person name="McCombie W.R."/>
            <person name="Yang B."/>
            <person name="Zhang G."/>
            <person name="Yang H."/>
            <person name="Wang J."/>
            <person name="Spillane C."/>
            <person name="Cook D.R."/>
            <person name="May G.D."/>
            <person name="Xu X."/>
            <person name="Jackson S.A."/>
        </authorList>
    </citation>
    <scope>NUCLEOTIDE SEQUENCE [LARGE SCALE GENOMIC DNA]</scope>
    <source>
        <strain evidence="5">cv. Asha</strain>
    </source>
</reference>
<evidence type="ECO:0000313" key="3">
    <source>
        <dbReference type="EMBL" id="KYP41691.1"/>
    </source>
</evidence>
<dbReference type="EMBL" id="KQ483757">
    <property type="protein sequence ID" value="KYP41693.1"/>
    <property type="molecule type" value="Genomic_DNA"/>
</dbReference>
<proteinExistence type="predicted"/>
<protein>
    <submittedName>
        <fullName evidence="4">Retrovirus-related Pol polyprotein from transposon TNT 1-94</fullName>
    </submittedName>
</protein>
<dbReference type="Gramene" id="C.cajan_36904.t">
    <property type="protein sequence ID" value="C.cajan_36904.t.cds1"/>
    <property type="gene ID" value="C.cajan_36904"/>
</dbReference>
<sequence length="85" mass="9617">MKNFITGNFGKVRLVDDEALDIVGMGDINLRNSTGTIWTLKDVRYIPGLKRMLIFVSVLDIKGYRVTFEDGQWKVVKGNLVVART</sequence>
<dbReference type="Gramene" id="C.cajan_36906.t">
    <property type="protein sequence ID" value="C.cajan_36906.t.cds1"/>
    <property type="gene ID" value="C.cajan_36906"/>
</dbReference>
<dbReference type="Pfam" id="PF22936">
    <property type="entry name" value="Pol_BBD"/>
    <property type="match status" value="1"/>
</dbReference>
<dbReference type="Gramene" id="C.cajan_36903.t">
    <property type="protein sequence ID" value="C.cajan_36903.t.cds1"/>
    <property type="gene ID" value="C.cajan_36903"/>
</dbReference>
<dbReference type="AlphaFoldDB" id="A0A151RGV8"/>
<accession>A0A151RGV8</accession>
<evidence type="ECO:0000259" key="1">
    <source>
        <dbReference type="Pfam" id="PF22936"/>
    </source>
</evidence>
<dbReference type="InterPro" id="IPR054722">
    <property type="entry name" value="PolX-like_BBD"/>
</dbReference>
<dbReference type="EMBL" id="KQ483757">
    <property type="protein sequence ID" value="KYP41690.1"/>
    <property type="molecule type" value="Genomic_DNA"/>
</dbReference>
<dbReference type="OMA" id="QNETIWI"/>
<name>A0A151RGV8_CAJCA</name>
<evidence type="ECO:0000313" key="2">
    <source>
        <dbReference type="EMBL" id="KYP41690.1"/>
    </source>
</evidence>
<dbReference type="Proteomes" id="UP000075243">
    <property type="component" value="Unassembled WGS sequence"/>
</dbReference>
<feature type="domain" description="Retrovirus-related Pol polyprotein from transposon TNT 1-94-like beta-barrel" evidence="1">
    <location>
        <begin position="6"/>
        <end position="64"/>
    </location>
</feature>
<gene>
    <name evidence="2" type="ORF">KK1_036939</name>
    <name evidence="3" type="ORF">KK1_036940</name>
    <name evidence="4" type="ORF">KK1_036942</name>
</gene>